<gene>
    <name evidence="3" type="ORF">QBC46DRAFT_367655</name>
</gene>
<dbReference type="InterPro" id="IPR029044">
    <property type="entry name" value="Nucleotide-diphossugar_trans"/>
</dbReference>
<feature type="signal peptide" evidence="2">
    <location>
        <begin position="1"/>
        <end position="28"/>
    </location>
</feature>
<dbReference type="EMBL" id="MU853928">
    <property type="protein sequence ID" value="KAK3935330.1"/>
    <property type="molecule type" value="Genomic_DNA"/>
</dbReference>
<comment type="caution">
    <text evidence="3">The sequence shown here is derived from an EMBL/GenBank/DDBJ whole genome shotgun (WGS) entry which is preliminary data.</text>
</comment>
<dbReference type="SUPFAM" id="SSF53448">
    <property type="entry name" value="Nucleotide-diphospho-sugar transferases"/>
    <property type="match status" value="1"/>
</dbReference>
<evidence type="ECO:0000313" key="4">
    <source>
        <dbReference type="Proteomes" id="UP001303473"/>
    </source>
</evidence>
<dbReference type="PANTHER" id="PTHR46830:SF2">
    <property type="entry name" value="ALPHA-1,4-N-ACETYLGLUCOSAMINYLTRANSFERASE"/>
    <property type="match status" value="1"/>
</dbReference>
<dbReference type="GO" id="GO:1901135">
    <property type="term" value="P:carbohydrate derivative metabolic process"/>
    <property type="evidence" value="ECO:0007669"/>
    <property type="project" value="UniProtKB-ARBA"/>
</dbReference>
<protein>
    <recommendedName>
        <fullName evidence="5">Glycosyl transferase</fullName>
    </recommendedName>
</protein>
<dbReference type="InterPro" id="IPR007577">
    <property type="entry name" value="GlycoTrfase_DXD_sugar-bd_CS"/>
</dbReference>
<proteinExistence type="inferred from homology"/>
<dbReference type="PANTHER" id="PTHR46830">
    <property type="entry name" value="TRANSFERASE, PUTATIVE-RELATED"/>
    <property type="match status" value="1"/>
</dbReference>
<evidence type="ECO:0000256" key="1">
    <source>
        <dbReference type="ARBA" id="ARBA00009003"/>
    </source>
</evidence>
<feature type="chain" id="PRO_5042928228" description="Glycosyl transferase" evidence="2">
    <location>
        <begin position="29"/>
        <end position="376"/>
    </location>
</feature>
<dbReference type="AlphaFoldDB" id="A0AAN6RZV5"/>
<keyword evidence="2" id="KW-0732">Signal</keyword>
<sequence>MVLGFNASMRRFLTAASLLVVLVVLVKQHSHHHAFVNIPIMVHYIYILREGVSEFSFEFKHFLSVYATWHYWRPDTIYLHTNAPDEAIELARDGRRGKWNQLLLNIPNLQVRSVQDPKVAGNGREITVVEHKTDFIRQEVIREMGGIYLDFDAHPLRGISPLRRSGFNAIFGQQHGGQINNGVFLGRARARLLDMWRDEMHKVYDGGWTTHGNDVLTRIAPRVMRIPGEVLVLEQDAFQPAAGRWKIMFVSLGCTTTPASLSKRTRTCTAIDYTEELRDRLDYPEGFPAWEMDYSSTYVLHASDPWRNGNSVEGFEHVTPRYILERKSNFARAVYPVAKHMYDAGLIRIDDSWESQLGEEAAALNGKEETESVTGT</sequence>
<accession>A0AAN6RZV5</accession>
<dbReference type="Gene3D" id="3.90.550.20">
    <property type="match status" value="1"/>
</dbReference>
<evidence type="ECO:0000313" key="3">
    <source>
        <dbReference type="EMBL" id="KAK3935330.1"/>
    </source>
</evidence>
<evidence type="ECO:0008006" key="5">
    <source>
        <dbReference type="Google" id="ProtNLM"/>
    </source>
</evidence>
<dbReference type="Pfam" id="PF04488">
    <property type="entry name" value="Gly_transf_sug"/>
    <property type="match status" value="1"/>
</dbReference>
<reference evidence="4" key="1">
    <citation type="journal article" date="2023" name="Mol. Phylogenet. Evol.">
        <title>Genome-scale phylogeny and comparative genomics of the fungal order Sordariales.</title>
        <authorList>
            <person name="Hensen N."/>
            <person name="Bonometti L."/>
            <person name="Westerberg I."/>
            <person name="Brannstrom I.O."/>
            <person name="Guillou S."/>
            <person name="Cros-Aarteil S."/>
            <person name="Calhoun S."/>
            <person name="Haridas S."/>
            <person name="Kuo A."/>
            <person name="Mondo S."/>
            <person name="Pangilinan J."/>
            <person name="Riley R."/>
            <person name="LaButti K."/>
            <person name="Andreopoulos B."/>
            <person name="Lipzen A."/>
            <person name="Chen C."/>
            <person name="Yan M."/>
            <person name="Daum C."/>
            <person name="Ng V."/>
            <person name="Clum A."/>
            <person name="Steindorff A."/>
            <person name="Ohm R.A."/>
            <person name="Martin F."/>
            <person name="Silar P."/>
            <person name="Natvig D.O."/>
            <person name="Lalanne C."/>
            <person name="Gautier V."/>
            <person name="Ament-Velasquez S.L."/>
            <person name="Kruys A."/>
            <person name="Hutchinson M.I."/>
            <person name="Powell A.J."/>
            <person name="Barry K."/>
            <person name="Miller A.N."/>
            <person name="Grigoriev I.V."/>
            <person name="Debuchy R."/>
            <person name="Gladieux P."/>
            <person name="Hiltunen Thoren M."/>
            <person name="Johannesson H."/>
        </authorList>
    </citation>
    <scope>NUCLEOTIDE SEQUENCE [LARGE SCALE GENOMIC DNA]</scope>
    <source>
        <strain evidence="4">CBS 340.73</strain>
    </source>
</reference>
<comment type="similarity">
    <text evidence="1">Belongs to the glycosyltransferase 32 family.</text>
</comment>
<dbReference type="Proteomes" id="UP001303473">
    <property type="component" value="Unassembled WGS sequence"/>
</dbReference>
<keyword evidence="4" id="KW-1185">Reference proteome</keyword>
<organism evidence="3 4">
    <name type="scientific">Diplogelasinospora grovesii</name>
    <dbReference type="NCBI Taxonomy" id="303347"/>
    <lineage>
        <taxon>Eukaryota</taxon>
        <taxon>Fungi</taxon>
        <taxon>Dikarya</taxon>
        <taxon>Ascomycota</taxon>
        <taxon>Pezizomycotina</taxon>
        <taxon>Sordariomycetes</taxon>
        <taxon>Sordariomycetidae</taxon>
        <taxon>Sordariales</taxon>
        <taxon>Diplogelasinosporaceae</taxon>
        <taxon>Diplogelasinospora</taxon>
    </lineage>
</organism>
<evidence type="ECO:0000256" key="2">
    <source>
        <dbReference type="SAM" id="SignalP"/>
    </source>
</evidence>
<name>A0AAN6RZV5_9PEZI</name>